<dbReference type="InterPro" id="IPR036249">
    <property type="entry name" value="Thioredoxin-like_sf"/>
</dbReference>
<dbReference type="Gene3D" id="1.10.472.60">
    <property type="entry name" value="putative protein disulfide isomerase domain"/>
    <property type="match status" value="1"/>
</dbReference>
<evidence type="ECO:0000313" key="1">
    <source>
        <dbReference type="EMBL" id="CAB4711126.1"/>
    </source>
</evidence>
<dbReference type="AlphaFoldDB" id="A0A6J6QK47"/>
<dbReference type="EMBL" id="CAEZXP010000012">
    <property type="protein sequence ID" value="CAB4711126.1"/>
    <property type="molecule type" value="Genomic_DNA"/>
</dbReference>
<reference evidence="1" key="1">
    <citation type="submission" date="2020-05" db="EMBL/GenBank/DDBJ databases">
        <authorList>
            <person name="Chiriac C."/>
            <person name="Salcher M."/>
            <person name="Ghai R."/>
            <person name="Kavagutti S V."/>
        </authorList>
    </citation>
    <scope>NUCLEOTIDE SEQUENCE</scope>
</reference>
<dbReference type="SUPFAM" id="SSF52833">
    <property type="entry name" value="Thioredoxin-like"/>
    <property type="match status" value="1"/>
</dbReference>
<accession>A0A6J6QK47</accession>
<name>A0A6J6QK47_9ZZZZ</name>
<gene>
    <name evidence="1" type="ORF">UFOPK2399_02005</name>
</gene>
<proteinExistence type="predicted"/>
<protein>
    <submittedName>
        <fullName evidence="1">Unannotated protein</fullName>
    </submittedName>
</protein>
<organism evidence="1">
    <name type="scientific">freshwater metagenome</name>
    <dbReference type="NCBI Taxonomy" id="449393"/>
    <lineage>
        <taxon>unclassified sequences</taxon>
        <taxon>metagenomes</taxon>
        <taxon>ecological metagenomes</taxon>
    </lineage>
</organism>
<sequence>MGILCAVDPYCQWSYGFVPTLITFWEKHRDEMPFHVACAGLYRDAGVRPMRDIEGIAESNAKVAEVLGAEFGPAYEALLADGSFEMNSLDATRGFAALKDVAPERTLDLLYAQMQAFFRDGKSLSAPETYRDIAAAFDLDGDAIVEYFRSPVSHAAAQQDFTVIHDYGVGTFPAVALVQGLATAALALGATRLEDLERAYVYYTSPVTDLETGTPAEPSS</sequence>
<dbReference type="Gene3D" id="3.40.30.10">
    <property type="entry name" value="Glutaredoxin"/>
    <property type="match status" value="1"/>
</dbReference>